<feature type="region of interest" description="Disordered" evidence="1">
    <location>
        <begin position="86"/>
        <end position="119"/>
    </location>
</feature>
<proteinExistence type="predicted"/>
<comment type="caution">
    <text evidence="2">The sequence shown here is derived from an EMBL/GenBank/DDBJ whole genome shotgun (WGS) entry which is preliminary data.</text>
</comment>
<dbReference type="OrthoDB" id="9838469at2759"/>
<evidence type="ECO:0000313" key="3">
    <source>
        <dbReference type="Proteomes" id="UP000700334"/>
    </source>
</evidence>
<evidence type="ECO:0000256" key="1">
    <source>
        <dbReference type="SAM" id="MobiDB-lite"/>
    </source>
</evidence>
<feature type="compositionally biased region" description="Low complexity" evidence="1">
    <location>
        <begin position="150"/>
        <end position="160"/>
    </location>
</feature>
<reference evidence="2" key="1">
    <citation type="journal article" date="2021" name="Evol. Appl.">
        <title>The genome of the Pyrenean desman and the effects of bottlenecks and inbreeding on the genomic landscape of an endangered species.</title>
        <authorList>
            <person name="Escoda L."/>
            <person name="Castresana J."/>
        </authorList>
    </citation>
    <scope>NUCLEOTIDE SEQUENCE</scope>
    <source>
        <strain evidence="2">IBE-C5619</strain>
    </source>
</reference>
<gene>
    <name evidence="2" type="ORF">J0S82_006624</name>
</gene>
<name>A0A8J5ZQQ1_GALPY</name>
<protein>
    <submittedName>
        <fullName evidence="2">Uncharacterized protein</fullName>
    </submittedName>
</protein>
<dbReference type="Proteomes" id="UP000700334">
    <property type="component" value="Unassembled WGS sequence"/>
</dbReference>
<organism evidence="2 3">
    <name type="scientific">Galemys pyrenaicus</name>
    <name type="common">Iberian desman</name>
    <name type="synonym">Pyrenean desman</name>
    <dbReference type="NCBI Taxonomy" id="202257"/>
    <lineage>
        <taxon>Eukaryota</taxon>
        <taxon>Metazoa</taxon>
        <taxon>Chordata</taxon>
        <taxon>Craniata</taxon>
        <taxon>Vertebrata</taxon>
        <taxon>Euteleostomi</taxon>
        <taxon>Mammalia</taxon>
        <taxon>Eutheria</taxon>
        <taxon>Laurasiatheria</taxon>
        <taxon>Eulipotyphla</taxon>
        <taxon>Talpidae</taxon>
        <taxon>Galemys</taxon>
    </lineage>
</organism>
<keyword evidence="3" id="KW-1185">Reference proteome</keyword>
<feature type="region of interest" description="Disordered" evidence="1">
    <location>
        <begin position="140"/>
        <end position="171"/>
    </location>
</feature>
<sequence>MAASILSVCSSDLSYDSRACLPGSSQLRQALLLHVPALPARVPPPRLLLTGLCPEVLPRSGLPEGTPSMSAQCHLHPMDSLPRAKTAVKAPQGPGGPSGESVRCRAPAADSPRDSPDLGVILAPTALGLTKTLRCCKRGQECPSQHRPATGKAPSPSTGSPGPGHAGPRQCPHVPATDCTASCGQALCKAVRVRRRAPLDRQTVARRTGEEHVGVGVSRPEGPIAWTRLKNTTLGFKKGQLRPDTHRRCVHKVKRKQRLVFAIELRLRPLPGGLRRLLRALVLQLLPLPAGLLHAHVLHARLLQACVLHAHVLHARLLQACVLHAHVLHARVLQARVLLPLLPALVLQLLPLPAGLLHAHVLHAHLLQARLLHAHVLHARLLQACVLHARLLQARVLLGVLPLLSLLLPAQPLPPALRQALLLRVPALPARVQTRLLRPRALLPAQLRQALLLRVPALPARVPPPRLLLTLLAARRVPSPVEAPPASHAVPALETKGTR</sequence>
<dbReference type="EMBL" id="JAGFMF010012237">
    <property type="protein sequence ID" value="KAG8505755.1"/>
    <property type="molecule type" value="Genomic_DNA"/>
</dbReference>
<dbReference type="AlphaFoldDB" id="A0A8J5ZQQ1"/>
<evidence type="ECO:0000313" key="2">
    <source>
        <dbReference type="EMBL" id="KAG8505755.1"/>
    </source>
</evidence>
<accession>A0A8J5ZQQ1</accession>